<keyword evidence="2" id="KW-1185">Reference proteome</keyword>
<accession>A0AAV3RKB6</accession>
<proteinExistence type="predicted"/>
<evidence type="ECO:0000313" key="1">
    <source>
        <dbReference type="EMBL" id="GAA0177067.1"/>
    </source>
</evidence>
<name>A0AAV3RKB6_LITER</name>
<dbReference type="EMBL" id="BAABME010010278">
    <property type="protein sequence ID" value="GAA0177067.1"/>
    <property type="molecule type" value="Genomic_DNA"/>
</dbReference>
<evidence type="ECO:0000313" key="2">
    <source>
        <dbReference type="Proteomes" id="UP001454036"/>
    </source>
</evidence>
<organism evidence="1 2">
    <name type="scientific">Lithospermum erythrorhizon</name>
    <name type="common">Purple gromwell</name>
    <name type="synonym">Lithospermum officinale var. erythrorhizon</name>
    <dbReference type="NCBI Taxonomy" id="34254"/>
    <lineage>
        <taxon>Eukaryota</taxon>
        <taxon>Viridiplantae</taxon>
        <taxon>Streptophyta</taxon>
        <taxon>Embryophyta</taxon>
        <taxon>Tracheophyta</taxon>
        <taxon>Spermatophyta</taxon>
        <taxon>Magnoliopsida</taxon>
        <taxon>eudicotyledons</taxon>
        <taxon>Gunneridae</taxon>
        <taxon>Pentapetalae</taxon>
        <taxon>asterids</taxon>
        <taxon>lamiids</taxon>
        <taxon>Boraginales</taxon>
        <taxon>Boraginaceae</taxon>
        <taxon>Boraginoideae</taxon>
        <taxon>Lithospermeae</taxon>
        <taxon>Lithospermum</taxon>
    </lineage>
</organism>
<sequence length="185" mass="21270">MSDQRLRSNGNVFMVKNKFGKFANSTKGFKKFPTQEQRSILDYFGVDSRNSAKSSSTSRKYLKSSSHDDQLTVFPVDIKDYIVNLILSSKKYDILDKMKNLQDLVYKSFGPQQFNIQLLKALSTAYIDIKFTEERDHETDNSAEISTEDERFGIRDVEIIRGTTLFLHYRGESDADSLKSTVYEG</sequence>
<dbReference type="Proteomes" id="UP001454036">
    <property type="component" value="Unassembled WGS sequence"/>
</dbReference>
<reference evidence="1 2" key="1">
    <citation type="submission" date="2024-01" db="EMBL/GenBank/DDBJ databases">
        <title>The complete chloroplast genome sequence of Lithospermum erythrorhizon: insights into the phylogenetic relationship among Boraginaceae species and the maternal lineages of purple gromwells.</title>
        <authorList>
            <person name="Okada T."/>
            <person name="Watanabe K."/>
        </authorList>
    </citation>
    <scope>NUCLEOTIDE SEQUENCE [LARGE SCALE GENOMIC DNA]</scope>
</reference>
<protein>
    <submittedName>
        <fullName evidence="1">Uncharacterized protein</fullName>
    </submittedName>
</protein>
<comment type="caution">
    <text evidence="1">The sequence shown here is derived from an EMBL/GenBank/DDBJ whole genome shotgun (WGS) entry which is preliminary data.</text>
</comment>
<dbReference type="AlphaFoldDB" id="A0AAV3RKB6"/>
<gene>
    <name evidence="1" type="ORF">LIER_29651</name>
</gene>